<evidence type="ECO:0000256" key="2">
    <source>
        <dbReference type="ARBA" id="ARBA00022695"/>
    </source>
</evidence>
<accession>A0A3Q7GA99</accession>
<dbReference type="AlphaFoldDB" id="A0A3Q7GA99"/>
<dbReference type="EnsemblPlants" id="Solyc04g079020.3.1">
    <property type="protein sequence ID" value="Solyc04g079020.3.1"/>
    <property type="gene ID" value="Solyc04g079020.3"/>
</dbReference>
<protein>
    <submittedName>
        <fullName evidence="4">Uncharacterized protein</fullName>
    </submittedName>
</protein>
<dbReference type="InterPro" id="IPR029044">
    <property type="entry name" value="Nucleotide-diphossugar_trans"/>
</dbReference>
<dbReference type="FunCoup" id="A0A3Q7GA99">
    <property type="interactions" value="174"/>
</dbReference>
<dbReference type="STRING" id="4081.A0A3Q7GA99"/>
<dbReference type="PANTHER" id="PTHR42866">
    <property type="entry name" value="3-DEOXY-MANNO-OCTULOSONATE CYTIDYLYLTRANSFERASE"/>
    <property type="match status" value="1"/>
</dbReference>
<evidence type="ECO:0000313" key="5">
    <source>
        <dbReference type="Proteomes" id="UP000004994"/>
    </source>
</evidence>
<keyword evidence="2" id="KW-0548">Nucleotidyltransferase</keyword>
<reference evidence="4" key="2">
    <citation type="submission" date="2019-01" db="UniProtKB">
        <authorList>
            <consortium name="EnsemblPlants"/>
        </authorList>
    </citation>
    <scope>IDENTIFICATION</scope>
    <source>
        <strain evidence="4">cv. Heinz 1706</strain>
    </source>
</reference>
<dbReference type="Proteomes" id="UP000004994">
    <property type="component" value="Chromosome 4"/>
</dbReference>
<sequence>MTSKSCRNGTERCNEALQKLGNKYDIVVNIQRDEPLIEPETIVAIVKALQAAPNAVFGTVVMSLKPEDALDPNRVKCVVESRVVFLVYCVINLITFVQTSVSLFAAPSNSAIGLKVLENGYKMKVIKVDHETHSVDTPEDVDKIE</sequence>
<keyword evidence="3" id="KW-1133">Transmembrane helix</keyword>
<dbReference type="PANTHER" id="PTHR42866:SF2">
    <property type="entry name" value="3-DEOXY-MANNO-OCTULOSONATE CYTIDYLYLTRANSFERASE, MITOCHONDRIAL"/>
    <property type="match status" value="1"/>
</dbReference>
<dbReference type="InParanoid" id="A0A3Q7GA99"/>
<dbReference type="Gene3D" id="3.90.550.10">
    <property type="entry name" value="Spore Coat Polysaccharide Biosynthesis Protein SpsA, Chain A"/>
    <property type="match status" value="1"/>
</dbReference>
<keyword evidence="1" id="KW-0808">Transferase</keyword>
<evidence type="ECO:0000313" key="4">
    <source>
        <dbReference type="EnsemblPlants" id="Solyc04g079020.3.1"/>
    </source>
</evidence>
<dbReference type="GO" id="GO:0033468">
    <property type="term" value="P:CMP-keto-3-deoxy-D-manno-octulosonic acid biosynthetic process"/>
    <property type="evidence" value="ECO:0000318"/>
    <property type="project" value="GO_Central"/>
</dbReference>
<reference evidence="4" key="1">
    <citation type="journal article" date="2012" name="Nature">
        <title>The tomato genome sequence provides insights into fleshy fruit evolution.</title>
        <authorList>
            <consortium name="Tomato Genome Consortium"/>
        </authorList>
    </citation>
    <scope>NUCLEOTIDE SEQUENCE [LARGE SCALE GENOMIC DNA]</scope>
    <source>
        <strain evidence="4">cv. Heinz 1706</strain>
    </source>
</reference>
<dbReference type="GO" id="GO:0005739">
    <property type="term" value="C:mitochondrion"/>
    <property type="evidence" value="ECO:0000318"/>
    <property type="project" value="GO_Central"/>
</dbReference>
<dbReference type="InterPro" id="IPR003329">
    <property type="entry name" value="Cytidylyl_trans"/>
</dbReference>
<feature type="transmembrane region" description="Helical" evidence="3">
    <location>
        <begin position="83"/>
        <end position="106"/>
    </location>
</feature>
<dbReference type="SUPFAM" id="SSF53448">
    <property type="entry name" value="Nucleotide-diphospho-sugar transferases"/>
    <property type="match status" value="1"/>
</dbReference>
<dbReference type="Gramene" id="Solyc04g079020.3.1">
    <property type="protein sequence ID" value="Solyc04g079020.3.1"/>
    <property type="gene ID" value="Solyc04g079020.3"/>
</dbReference>
<name>A0A3Q7GA99_SOLLC</name>
<dbReference type="GO" id="GO:0008690">
    <property type="term" value="F:3-deoxy-manno-octulosonate cytidylyltransferase activity"/>
    <property type="evidence" value="ECO:0000318"/>
    <property type="project" value="GO_Central"/>
</dbReference>
<evidence type="ECO:0000256" key="3">
    <source>
        <dbReference type="SAM" id="Phobius"/>
    </source>
</evidence>
<dbReference type="Pfam" id="PF02348">
    <property type="entry name" value="CTP_transf_3"/>
    <property type="match status" value="1"/>
</dbReference>
<keyword evidence="5" id="KW-1185">Reference proteome</keyword>
<keyword evidence="3" id="KW-0812">Transmembrane</keyword>
<proteinExistence type="predicted"/>
<keyword evidence="3" id="KW-0472">Membrane</keyword>
<organism evidence="4">
    <name type="scientific">Solanum lycopersicum</name>
    <name type="common">Tomato</name>
    <name type="synonym">Lycopersicon esculentum</name>
    <dbReference type="NCBI Taxonomy" id="4081"/>
    <lineage>
        <taxon>Eukaryota</taxon>
        <taxon>Viridiplantae</taxon>
        <taxon>Streptophyta</taxon>
        <taxon>Embryophyta</taxon>
        <taxon>Tracheophyta</taxon>
        <taxon>Spermatophyta</taxon>
        <taxon>Magnoliopsida</taxon>
        <taxon>eudicotyledons</taxon>
        <taxon>Gunneridae</taxon>
        <taxon>Pentapetalae</taxon>
        <taxon>asterids</taxon>
        <taxon>lamiids</taxon>
        <taxon>Solanales</taxon>
        <taxon>Solanaceae</taxon>
        <taxon>Solanoideae</taxon>
        <taxon>Solaneae</taxon>
        <taxon>Solanum</taxon>
        <taxon>Solanum subgen. Lycopersicon</taxon>
    </lineage>
</organism>
<evidence type="ECO:0000256" key="1">
    <source>
        <dbReference type="ARBA" id="ARBA00022679"/>
    </source>
</evidence>